<dbReference type="InterPro" id="IPR039335">
    <property type="entry name" value="SIB1/2"/>
</dbReference>
<feature type="region of interest" description="Disordered" evidence="1">
    <location>
        <begin position="1"/>
        <end position="20"/>
    </location>
</feature>
<dbReference type="EMBL" id="AMZH03000136">
    <property type="protein sequence ID" value="RRT85323.1"/>
    <property type="molecule type" value="Genomic_DNA"/>
</dbReference>
<feature type="domain" description="VQ" evidence="2">
    <location>
        <begin position="27"/>
        <end position="53"/>
    </location>
</feature>
<reference evidence="3 4" key="1">
    <citation type="journal article" date="2014" name="Agronomy (Basel)">
        <title>A Draft Genome Sequence for Ensete ventricosum, the Drought-Tolerant Tree Against Hunger.</title>
        <authorList>
            <person name="Harrison J."/>
            <person name="Moore K.A."/>
            <person name="Paszkiewicz K."/>
            <person name="Jones T."/>
            <person name="Grant M."/>
            <person name="Ambacheew D."/>
            <person name="Muzemil S."/>
            <person name="Studholme D.J."/>
        </authorList>
    </citation>
    <scope>NUCLEOTIDE SEQUENCE [LARGE SCALE GENOMIC DNA]</scope>
</reference>
<organism evidence="3 4">
    <name type="scientific">Ensete ventricosum</name>
    <name type="common">Abyssinian banana</name>
    <name type="synonym">Musa ensete</name>
    <dbReference type="NCBI Taxonomy" id="4639"/>
    <lineage>
        <taxon>Eukaryota</taxon>
        <taxon>Viridiplantae</taxon>
        <taxon>Streptophyta</taxon>
        <taxon>Embryophyta</taxon>
        <taxon>Tracheophyta</taxon>
        <taxon>Spermatophyta</taxon>
        <taxon>Magnoliopsida</taxon>
        <taxon>Liliopsida</taxon>
        <taxon>Zingiberales</taxon>
        <taxon>Musaceae</taxon>
        <taxon>Ensete</taxon>
    </lineage>
</organism>
<dbReference type="PANTHER" id="PTHR33624:SF2">
    <property type="entry name" value="SIGMA FACTOR BINDING PROTEIN 1, CHLOROPLASTIC"/>
    <property type="match status" value="1"/>
</dbReference>
<evidence type="ECO:0000259" key="2">
    <source>
        <dbReference type="Pfam" id="PF05678"/>
    </source>
</evidence>
<comment type="caution">
    <text evidence="3">The sequence shown here is derived from an EMBL/GenBank/DDBJ whole genome shotgun (WGS) entry which is preliminary data.</text>
</comment>
<protein>
    <recommendedName>
        <fullName evidence="2">VQ domain-containing protein</fullName>
    </recommendedName>
</protein>
<accession>A0A427BA54</accession>
<dbReference type="AlphaFoldDB" id="A0A427BA54"/>
<sequence length="238" mass="26177">MGRLSVHQTRGPKQGKGKKKTVKVVYISNPMWFTTSVAKFRALVQKLTGRDSNVGDTGGTSIVFDGLEKLSAQPTPGSGVASDSTGMDPGTATASAAFEMFDDDVFTPEMLDNFAALQQSTLCEKKTVILRHVNEKKVRRPLCDYGRGVIPLEDSTIEVSNSPLPRAQPFEMAPSHSVSPSLPPSLSLRVVGRERGRRKERGILRSKEGCDEEKGRRRKYVTAKERDIARGRCRCNHS</sequence>
<gene>
    <name evidence="3" type="ORF">B296_00010499</name>
</gene>
<dbReference type="Pfam" id="PF05678">
    <property type="entry name" value="VQ"/>
    <property type="match status" value="1"/>
</dbReference>
<dbReference type="InterPro" id="IPR008889">
    <property type="entry name" value="VQ"/>
</dbReference>
<dbReference type="PANTHER" id="PTHR33624">
    <property type="entry name" value="SIGMA FACTOR BINDING PROTEIN 1, CHLOROPLASTIC"/>
    <property type="match status" value="1"/>
</dbReference>
<dbReference type="Proteomes" id="UP000287651">
    <property type="component" value="Unassembled WGS sequence"/>
</dbReference>
<evidence type="ECO:0000313" key="3">
    <source>
        <dbReference type="EMBL" id="RRT85323.1"/>
    </source>
</evidence>
<name>A0A427BA54_ENSVE</name>
<proteinExistence type="predicted"/>
<evidence type="ECO:0000256" key="1">
    <source>
        <dbReference type="SAM" id="MobiDB-lite"/>
    </source>
</evidence>
<evidence type="ECO:0000313" key="4">
    <source>
        <dbReference type="Proteomes" id="UP000287651"/>
    </source>
</evidence>